<dbReference type="Gene3D" id="2.170.16.10">
    <property type="entry name" value="Hedgehog/Intein (Hint) domain"/>
    <property type="match status" value="1"/>
</dbReference>
<dbReference type="GO" id="GO:0016787">
    <property type="term" value="F:hydrolase activity"/>
    <property type="evidence" value="ECO:0007669"/>
    <property type="project" value="UniProtKB-KW"/>
</dbReference>
<dbReference type="OrthoDB" id="285999at2"/>
<dbReference type="Proteomes" id="UP000317318">
    <property type="component" value="Chromosome"/>
</dbReference>
<dbReference type="KEGG" id="svp:Pan189_36610"/>
<accession>A0A517R5T5</accession>
<dbReference type="EMBL" id="CP036268">
    <property type="protein sequence ID" value="QDT39257.1"/>
    <property type="molecule type" value="Genomic_DNA"/>
</dbReference>
<feature type="region of interest" description="Disordered" evidence="1">
    <location>
        <begin position="35"/>
        <end position="59"/>
    </location>
</feature>
<dbReference type="CDD" id="cd00081">
    <property type="entry name" value="Hint"/>
    <property type="match status" value="1"/>
</dbReference>
<sequence length="356" mass="38489">MTRGWDISATAEPGVTNAELEFCDDEPLRFIAEPRPEPIIKIDDAPTTPARSASKGRNPVPPASLWRVALALTLLLSGGLIAATTFFTTGGATAAVAQNAAPTPEIDTSHRKPIEEIAAGDRVLARDEHGAAIGWREVEEVFERTSDHLRHLKIRSDAGDVQNFETTDEHPFWSATREAWIDAGDLKPGEKLTGPNGESFTLVLTQREAHPEGVTVYNFRVADAHTYYVAANNNPRGPPVLVHNAEYKPGDVQRNALDADKYPEAAKHLKDANGVGKPLTVDRLGADRRRREALKSVPTKPRLDRDEAPPAVFAEGSTSVRHIPPSDNRGAGAVIGNKLRGILDGARVIIDLISGS</sequence>
<dbReference type="Pfam" id="PF07591">
    <property type="entry name" value="PT-HINT"/>
    <property type="match status" value="1"/>
</dbReference>
<dbReference type="InterPro" id="IPR036844">
    <property type="entry name" value="Hint_dom_sf"/>
</dbReference>
<dbReference type="SUPFAM" id="SSF51294">
    <property type="entry name" value="Hedgehog/intein (Hint) domain"/>
    <property type="match status" value="1"/>
</dbReference>
<gene>
    <name evidence="3" type="primary">nucB</name>
    <name evidence="3" type="ORF">Pan189_36610</name>
</gene>
<dbReference type="RefSeq" id="WP_145365408.1">
    <property type="nucleotide sequence ID" value="NZ_CP036268.1"/>
</dbReference>
<keyword evidence="2" id="KW-0472">Membrane</keyword>
<feature type="region of interest" description="Disordered" evidence="1">
    <location>
        <begin position="286"/>
        <end position="325"/>
    </location>
</feature>
<dbReference type="EC" id="3.-.-.-" evidence="3"/>
<evidence type="ECO:0000313" key="4">
    <source>
        <dbReference type="Proteomes" id="UP000317318"/>
    </source>
</evidence>
<keyword evidence="4" id="KW-1185">Reference proteome</keyword>
<keyword evidence="2" id="KW-1133">Transmembrane helix</keyword>
<keyword evidence="2" id="KW-0812">Transmembrane</keyword>
<keyword evidence="3" id="KW-0378">Hydrolase</keyword>
<reference evidence="3 4" key="1">
    <citation type="submission" date="2019-02" db="EMBL/GenBank/DDBJ databases">
        <title>Deep-cultivation of Planctomycetes and their phenomic and genomic characterization uncovers novel biology.</title>
        <authorList>
            <person name="Wiegand S."/>
            <person name="Jogler M."/>
            <person name="Boedeker C."/>
            <person name="Pinto D."/>
            <person name="Vollmers J."/>
            <person name="Rivas-Marin E."/>
            <person name="Kohn T."/>
            <person name="Peeters S.H."/>
            <person name="Heuer A."/>
            <person name="Rast P."/>
            <person name="Oberbeckmann S."/>
            <person name="Bunk B."/>
            <person name="Jeske O."/>
            <person name="Meyerdierks A."/>
            <person name="Storesund J.E."/>
            <person name="Kallscheuer N."/>
            <person name="Luecker S."/>
            <person name="Lage O.M."/>
            <person name="Pohl T."/>
            <person name="Merkel B.J."/>
            <person name="Hornburger P."/>
            <person name="Mueller R.-W."/>
            <person name="Bruemmer F."/>
            <person name="Labrenz M."/>
            <person name="Spormann A.M."/>
            <person name="Op den Camp H."/>
            <person name="Overmann J."/>
            <person name="Amann R."/>
            <person name="Jetten M.S.M."/>
            <person name="Mascher T."/>
            <person name="Medema M.H."/>
            <person name="Devos D.P."/>
            <person name="Kaster A.-K."/>
            <person name="Ovreas L."/>
            <person name="Rohde M."/>
            <person name="Galperin M.Y."/>
            <person name="Jogler C."/>
        </authorList>
    </citation>
    <scope>NUCLEOTIDE SEQUENCE [LARGE SCALE GENOMIC DNA]</scope>
    <source>
        <strain evidence="3 4">Pan189</strain>
    </source>
</reference>
<feature type="compositionally biased region" description="Basic and acidic residues" evidence="1">
    <location>
        <begin position="35"/>
        <end position="44"/>
    </location>
</feature>
<evidence type="ECO:0000313" key="3">
    <source>
        <dbReference type="EMBL" id="QDT39257.1"/>
    </source>
</evidence>
<feature type="transmembrane region" description="Helical" evidence="2">
    <location>
        <begin position="65"/>
        <end position="87"/>
    </location>
</feature>
<dbReference type="AlphaFoldDB" id="A0A517R5T5"/>
<proteinExistence type="predicted"/>
<evidence type="ECO:0000256" key="1">
    <source>
        <dbReference type="SAM" id="MobiDB-lite"/>
    </source>
</evidence>
<evidence type="ECO:0000256" key="2">
    <source>
        <dbReference type="SAM" id="Phobius"/>
    </source>
</evidence>
<name>A0A517R5T5_9PLAN</name>
<organism evidence="3 4">
    <name type="scientific">Stratiformator vulcanicus</name>
    <dbReference type="NCBI Taxonomy" id="2527980"/>
    <lineage>
        <taxon>Bacteria</taxon>
        <taxon>Pseudomonadati</taxon>
        <taxon>Planctomycetota</taxon>
        <taxon>Planctomycetia</taxon>
        <taxon>Planctomycetales</taxon>
        <taxon>Planctomycetaceae</taxon>
        <taxon>Stratiformator</taxon>
    </lineage>
</organism>
<protein>
    <submittedName>
        <fullName evidence="3">Sporulation-specific extracellular nuclease</fullName>
        <ecNumber evidence="3">3.-.-.-</ecNumber>
    </submittedName>
</protein>